<evidence type="ECO:0000313" key="2">
    <source>
        <dbReference type="EMBL" id="KAH7327935.1"/>
    </source>
</evidence>
<keyword evidence="1" id="KW-0472">Membrane</keyword>
<reference evidence="2" key="1">
    <citation type="journal article" date="2021" name="Nat. Commun.">
        <title>Genetic determinants of endophytism in the Arabidopsis root mycobiome.</title>
        <authorList>
            <person name="Mesny F."/>
            <person name="Miyauchi S."/>
            <person name="Thiergart T."/>
            <person name="Pickel B."/>
            <person name="Atanasova L."/>
            <person name="Karlsson M."/>
            <person name="Huettel B."/>
            <person name="Barry K.W."/>
            <person name="Haridas S."/>
            <person name="Chen C."/>
            <person name="Bauer D."/>
            <person name="Andreopoulos W."/>
            <person name="Pangilinan J."/>
            <person name="LaButti K."/>
            <person name="Riley R."/>
            <person name="Lipzen A."/>
            <person name="Clum A."/>
            <person name="Drula E."/>
            <person name="Henrissat B."/>
            <person name="Kohler A."/>
            <person name="Grigoriev I.V."/>
            <person name="Martin F.M."/>
            <person name="Hacquard S."/>
        </authorList>
    </citation>
    <scope>NUCLEOTIDE SEQUENCE</scope>
    <source>
        <strain evidence="2">MPI-CAGE-CH-0235</strain>
    </source>
</reference>
<accession>A0A8K0SXJ4</accession>
<keyword evidence="1" id="KW-1133">Transmembrane helix</keyword>
<feature type="transmembrane region" description="Helical" evidence="1">
    <location>
        <begin position="75"/>
        <end position="96"/>
    </location>
</feature>
<sequence length="97" mass="10811">MWCVCVCDVTKPPTSWFPTTLLYIPLCQITTYISVSHLKRKGTRRIGQVSGLSAALSASVGDVGIGTEGVRCLVLWFYGFWFLPFVVCTCSLWTSWP</sequence>
<feature type="transmembrane region" description="Helical" evidence="1">
    <location>
        <begin position="16"/>
        <end position="35"/>
    </location>
</feature>
<dbReference type="Proteomes" id="UP000813444">
    <property type="component" value="Unassembled WGS sequence"/>
</dbReference>
<dbReference type="EMBL" id="JAGPNK010000001">
    <property type="protein sequence ID" value="KAH7327935.1"/>
    <property type="molecule type" value="Genomic_DNA"/>
</dbReference>
<dbReference type="AlphaFoldDB" id="A0A8K0SXJ4"/>
<name>A0A8K0SXJ4_9HYPO</name>
<evidence type="ECO:0000256" key="1">
    <source>
        <dbReference type="SAM" id="Phobius"/>
    </source>
</evidence>
<protein>
    <submittedName>
        <fullName evidence="2">Uncharacterized protein</fullName>
    </submittedName>
</protein>
<keyword evidence="1" id="KW-0812">Transmembrane</keyword>
<proteinExistence type="predicted"/>
<comment type="caution">
    <text evidence="2">The sequence shown here is derived from an EMBL/GenBank/DDBJ whole genome shotgun (WGS) entry which is preliminary data.</text>
</comment>
<evidence type="ECO:0000313" key="3">
    <source>
        <dbReference type="Proteomes" id="UP000813444"/>
    </source>
</evidence>
<organism evidence="2 3">
    <name type="scientific">Stachybotrys elegans</name>
    <dbReference type="NCBI Taxonomy" id="80388"/>
    <lineage>
        <taxon>Eukaryota</taxon>
        <taxon>Fungi</taxon>
        <taxon>Dikarya</taxon>
        <taxon>Ascomycota</taxon>
        <taxon>Pezizomycotina</taxon>
        <taxon>Sordariomycetes</taxon>
        <taxon>Hypocreomycetidae</taxon>
        <taxon>Hypocreales</taxon>
        <taxon>Stachybotryaceae</taxon>
        <taxon>Stachybotrys</taxon>
    </lineage>
</organism>
<keyword evidence="3" id="KW-1185">Reference proteome</keyword>
<gene>
    <name evidence="2" type="ORF">B0I35DRAFT_416108</name>
</gene>